<comment type="caution">
    <text evidence="1">The sequence shown here is derived from an EMBL/GenBank/DDBJ whole genome shotgun (WGS) entry which is preliminary data.</text>
</comment>
<dbReference type="Proteomes" id="UP000615446">
    <property type="component" value="Unassembled WGS sequence"/>
</dbReference>
<gene>
    <name evidence="1" type="ORF">RCL2_000702700</name>
</gene>
<sequence>MYSETISSKWTLHLINRRYFQRGKTQITLANFKVSHPKEHICNIYDIKKVDQRKVKLWKVNVGTEKIKNNNISTGDDITHKLEGRKMEEYELFNAHFKVELADHSKIEMGNIHIIAIIPTIAVSITAGPSQQGVPLGPNWNDPSSIYGWIQQFTLNRNRIRSRFLDEIEGLLRRSADDSDKEDIRRAFNNSVVINTTYGNGSPADPLDIIIGAQTINNKVIINAQVSLAIRILFEYFRPQPSIGKFDFSSFRSLCNGISLSTALRVVYYDIIKQ</sequence>
<reference evidence="1" key="1">
    <citation type="submission" date="2019-10" db="EMBL/GenBank/DDBJ databases">
        <title>Conservation and host-specific expression of non-tandemly repeated heterogenous ribosome RNA gene in arbuscular mycorrhizal fungi.</title>
        <authorList>
            <person name="Maeda T."/>
            <person name="Kobayashi Y."/>
            <person name="Nakagawa T."/>
            <person name="Ezawa T."/>
            <person name="Yamaguchi K."/>
            <person name="Bino T."/>
            <person name="Nishimoto Y."/>
            <person name="Shigenobu S."/>
            <person name="Kawaguchi M."/>
        </authorList>
    </citation>
    <scope>NUCLEOTIDE SEQUENCE</scope>
    <source>
        <strain evidence="1">HR1</strain>
    </source>
</reference>
<proteinExistence type="predicted"/>
<evidence type="ECO:0000313" key="2">
    <source>
        <dbReference type="Proteomes" id="UP000615446"/>
    </source>
</evidence>
<dbReference type="EMBL" id="BLAL01000044">
    <property type="protein sequence ID" value="GES79727.1"/>
    <property type="molecule type" value="Genomic_DNA"/>
</dbReference>
<dbReference type="OrthoDB" id="2424170at2759"/>
<dbReference type="AlphaFoldDB" id="A0A8H3L6H9"/>
<name>A0A8H3L6H9_9GLOM</name>
<accession>A0A8H3L6H9</accession>
<organism evidence="1 2">
    <name type="scientific">Rhizophagus clarus</name>
    <dbReference type="NCBI Taxonomy" id="94130"/>
    <lineage>
        <taxon>Eukaryota</taxon>
        <taxon>Fungi</taxon>
        <taxon>Fungi incertae sedis</taxon>
        <taxon>Mucoromycota</taxon>
        <taxon>Glomeromycotina</taxon>
        <taxon>Glomeromycetes</taxon>
        <taxon>Glomerales</taxon>
        <taxon>Glomeraceae</taxon>
        <taxon>Rhizophagus</taxon>
    </lineage>
</organism>
<protein>
    <submittedName>
        <fullName evidence="1">Uncharacterized protein</fullName>
    </submittedName>
</protein>
<evidence type="ECO:0000313" key="1">
    <source>
        <dbReference type="EMBL" id="GES79727.1"/>
    </source>
</evidence>